<dbReference type="HOGENOM" id="CLU_022054_0_0_1"/>
<dbReference type="InterPro" id="IPR006639">
    <property type="entry name" value="Preselin/SPP"/>
</dbReference>
<keyword evidence="6 9" id="KW-1133">Transmembrane helix</keyword>
<dbReference type="GO" id="GO:0033619">
    <property type="term" value="P:membrane protein proteolysis"/>
    <property type="evidence" value="ECO:0000318"/>
    <property type="project" value="GO_Central"/>
</dbReference>
<dbReference type="SUPFAM" id="SSF52025">
    <property type="entry name" value="PA domain"/>
    <property type="match status" value="1"/>
</dbReference>
<dbReference type="FunFam" id="3.50.30.30:FF:000074">
    <property type="entry name" value="Uncharacterized protein"/>
    <property type="match status" value="1"/>
</dbReference>
<evidence type="ECO:0000256" key="2">
    <source>
        <dbReference type="ARBA" id="ARBA00006859"/>
    </source>
</evidence>
<evidence type="ECO:0000256" key="6">
    <source>
        <dbReference type="ARBA" id="ARBA00022989"/>
    </source>
</evidence>
<organism evidence="12 13">
    <name type="scientific">Thalassiosira pseudonana</name>
    <name type="common">Marine diatom</name>
    <name type="synonym">Cyclotella nana</name>
    <dbReference type="NCBI Taxonomy" id="35128"/>
    <lineage>
        <taxon>Eukaryota</taxon>
        <taxon>Sar</taxon>
        <taxon>Stramenopiles</taxon>
        <taxon>Ochrophyta</taxon>
        <taxon>Bacillariophyta</taxon>
        <taxon>Coscinodiscophyceae</taxon>
        <taxon>Thalassiosirophycidae</taxon>
        <taxon>Thalassiosirales</taxon>
        <taxon>Thalassiosiraceae</taxon>
        <taxon>Thalassiosira</taxon>
    </lineage>
</organism>
<name>B8CBC3_THAPS</name>
<evidence type="ECO:0000256" key="5">
    <source>
        <dbReference type="ARBA" id="ARBA00022801"/>
    </source>
</evidence>
<feature type="region of interest" description="Disordered" evidence="8">
    <location>
        <begin position="382"/>
        <end position="436"/>
    </location>
</feature>
<feature type="chain" id="PRO_5002869966" description="PA domain-containing protein" evidence="10">
    <location>
        <begin position="23"/>
        <end position="864"/>
    </location>
</feature>
<dbReference type="KEGG" id="tps:THAPSDRAFT_9443"/>
<proteinExistence type="inferred from homology"/>
<dbReference type="GO" id="GO:0010008">
    <property type="term" value="C:endosome membrane"/>
    <property type="evidence" value="ECO:0007669"/>
    <property type="project" value="UniProtKB-SubCell"/>
</dbReference>
<feature type="transmembrane region" description="Helical" evidence="9">
    <location>
        <begin position="592"/>
        <end position="611"/>
    </location>
</feature>
<feature type="transmembrane region" description="Helical" evidence="9">
    <location>
        <begin position="566"/>
        <end position="586"/>
    </location>
</feature>
<dbReference type="OMA" id="MANMAVY"/>
<dbReference type="GO" id="GO:0030660">
    <property type="term" value="C:Golgi-associated vesicle membrane"/>
    <property type="evidence" value="ECO:0000318"/>
    <property type="project" value="GO_Central"/>
</dbReference>
<evidence type="ECO:0000256" key="4">
    <source>
        <dbReference type="ARBA" id="ARBA00022753"/>
    </source>
</evidence>
<dbReference type="EMBL" id="CM000648">
    <property type="protein sequence ID" value="EED89103.1"/>
    <property type="molecule type" value="Genomic_DNA"/>
</dbReference>
<keyword evidence="10" id="KW-0732">Signal</keyword>
<keyword evidence="5" id="KW-0378">Hydrolase</keyword>
<accession>B8CBC3</accession>
<evidence type="ECO:0000256" key="7">
    <source>
        <dbReference type="ARBA" id="ARBA00023136"/>
    </source>
</evidence>
<dbReference type="InterPro" id="IPR003137">
    <property type="entry name" value="PA_domain"/>
</dbReference>
<dbReference type="SMART" id="SM00730">
    <property type="entry name" value="PSN"/>
    <property type="match status" value="1"/>
</dbReference>
<keyword evidence="13" id="KW-1185">Reference proteome</keyword>
<dbReference type="GO" id="GO:0042500">
    <property type="term" value="F:aspartic endopeptidase activity, intramembrane cleaving"/>
    <property type="evidence" value="ECO:0000318"/>
    <property type="project" value="GO_Central"/>
</dbReference>
<dbReference type="GO" id="GO:0098553">
    <property type="term" value="C:lumenal side of endoplasmic reticulum membrane"/>
    <property type="evidence" value="ECO:0000318"/>
    <property type="project" value="GO_Central"/>
</dbReference>
<keyword evidence="3 9" id="KW-0812">Transmembrane</keyword>
<evidence type="ECO:0000256" key="10">
    <source>
        <dbReference type="SAM" id="SignalP"/>
    </source>
</evidence>
<feature type="region of interest" description="Disordered" evidence="8">
    <location>
        <begin position="839"/>
        <end position="864"/>
    </location>
</feature>
<gene>
    <name evidence="12" type="ORF">THAPSDRAFT_9443</name>
</gene>
<dbReference type="Gene3D" id="3.50.30.30">
    <property type="match status" value="1"/>
</dbReference>
<keyword evidence="7 9" id="KW-0472">Membrane</keyword>
<evidence type="ECO:0000259" key="11">
    <source>
        <dbReference type="Pfam" id="PF02225"/>
    </source>
</evidence>
<feature type="compositionally biased region" description="Basic and acidic residues" evidence="8">
    <location>
        <begin position="382"/>
        <end position="392"/>
    </location>
</feature>
<feature type="domain" description="PA" evidence="11">
    <location>
        <begin position="99"/>
        <end position="142"/>
    </location>
</feature>
<evidence type="ECO:0000313" key="12">
    <source>
        <dbReference type="EMBL" id="EED89103.1"/>
    </source>
</evidence>
<comment type="similarity">
    <text evidence="2">Belongs to the peptidase A22B family.</text>
</comment>
<protein>
    <recommendedName>
        <fullName evidence="11">PA domain-containing protein</fullName>
    </recommendedName>
</protein>
<dbReference type="PANTHER" id="PTHR12174">
    <property type="entry name" value="SIGNAL PEPTIDE PEPTIDASE"/>
    <property type="match status" value="1"/>
</dbReference>
<feature type="compositionally biased region" description="Polar residues" evidence="8">
    <location>
        <begin position="394"/>
        <end position="411"/>
    </location>
</feature>
<keyword evidence="4" id="KW-0967">Endosome</keyword>
<reference evidence="12 13" key="1">
    <citation type="journal article" date="2004" name="Science">
        <title>The genome of the diatom Thalassiosira pseudonana: ecology, evolution, and metabolism.</title>
        <authorList>
            <person name="Armbrust E.V."/>
            <person name="Berges J.A."/>
            <person name="Bowler C."/>
            <person name="Green B.R."/>
            <person name="Martinez D."/>
            <person name="Putnam N.H."/>
            <person name="Zhou S."/>
            <person name="Allen A.E."/>
            <person name="Apt K.E."/>
            <person name="Bechner M."/>
            <person name="Brzezinski M.A."/>
            <person name="Chaal B.K."/>
            <person name="Chiovitti A."/>
            <person name="Davis A.K."/>
            <person name="Demarest M.S."/>
            <person name="Detter J.C."/>
            <person name="Glavina T."/>
            <person name="Goodstein D."/>
            <person name="Hadi M.Z."/>
            <person name="Hellsten U."/>
            <person name="Hildebrand M."/>
            <person name="Jenkins B.D."/>
            <person name="Jurka J."/>
            <person name="Kapitonov V.V."/>
            <person name="Kroger N."/>
            <person name="Lau W.W."/>
            <person name="Lane T.W."/>
            <person name="Larimer F.W."/>
            <person name="Lippmeier J.C."/>
            <person name="Lucas S."/>
            <person name="Medina M."/>
            <person name="Montsant A."/>
            <person name="Obornik M."/>
            <person name="Parker M.S."/>
            <person name="Palenik B."/>
            <person name="Pazour G.J."/>
            <person name="Richardson P.M."/>
            <person name="Rynearson T.A."/>
            <person name="Saito M.A."/>
            <person name="Schwartz D.C."/>
            <person name="Thamatrakoln K."/>
            <person name="Valentin K."/>
            <person name="Vardi A."/>
            <person name="Wilkerson F.P."/>
            <person name="Rokhsar D.S."/>
        </authorList>
    </citation>
    <scope>NUCLEOTIDE SEQUENCE [LARGE SCALE GENOMIC DNA]</scope>
    <source>
        <strain evidence="12 13">CCMP1335</strain>
    </source>
</reference>
<evidence type="ECO:0000256" key="8">
    <source>
        <dbReference type="SAM" id="MobiDB-lite"/>
    </source>
</evidence>
<evidence type="ECO:0000313" key="13">
    <source>
        <dbReference type="Proteomes" id="UP000001449"/>
    </source>
</evidence>
<dbReference type="InterPro" id="IPR007369">
    <property type="entry name" value="Peptidase_A22B_SPP"/>
</dbReference>
<dbReference type="GO" id="GO:0005765">
    <property type="term" value="C:lysosomal membrane"/>
    <property type="evidence" value="ECO:0000318"/>
    <property type="project" value="GO_Central"/>
</dbReference>
<reference evidence="12 13" key="2">
    <citation type="journal article" date="2008" name="Nature">
        <title>The Phaeodactylum genome reveals the evolutionary history of diatom genomes.</title>
        <authorList>
            <person name="Bowler C."/>
            <person name="Allen A.E."/>
            <person name="Badger J.H."/>
            <person name="Grimwood J."/>
            <person name="Jabbari K."/>
            <person name="Kuo A."/>
            <person name="Maheswari U."/>
            <person name="Martens C."/>
            <person name="Maumus F."/>
            <person name="Otillar R.P."/>
            <person name="Rayko E."/>
            <person name="Salamov A."/>
            <person name="Vandepoele K."/>
            <person name="Beszteri B."/>
            <person name="Gruber A."/>
            <person name="Heijde M."/>
            <person name="Katinka M."/>
            <person name="Mock T."/>
            <person name="Valentin K."/>
            <person name="Verret F."/>
            <person name="Berges J.A."/>
            <person name="Brownlee C."/>
            <person name="Cadoret J.P."/>
            <person name="Chiovitti A."/>
            <person name="Choi C.J."/>
            <person name="Coesel S."/>
            <person name="De Martino A."/>
            <person name="Detter J.C."/>
            <person name="Durkin C."/>
            <person name="Falciatore A."/>
            <person name="Fournet J."/>
            <person name="Haruta M."/>
            <person name="Huysman M.J."/>
            <person name="Jenkins B.D."/>
            <person name="Jiroutova K."/>
            <person name="Jorgensen R.E."/>
            <person name="Joubert Y."/>
            <person name="Kaplan A."/>
            <person name="Kroger N."/>
            <person name="Kroth P.G."/>
            <person name="La Roche J."/>
            <person name="Lindquist E."/>
            <person name="Lommer M."/>
            <person name="Martin-Jezequel V."/>
            <person name="Lopez P.J."/>
            <person name="Lucas S."/>
            <person name="Mangogna M."/>
            <person name="McGinnis K."/>
            <person name="Medlin L.K."/>
            <person name="Montsant A."/>
            <person name="Oudot-Le Secq M.P."/>
            <person name="Napoli C."/>
            <person name="Obornik M."/>
            <person name="Parker M.S."/>
            <person name="Petit J.L."/>
            <person name="Porcel B.M."/>
            <person name="Poulsen N."/>
            <person name="Robison M."/>
            <person name="Rychlewski L."/>
            <person name="Rynearson T.A."/>
            <person name="Schmutz J."/>
            <person name="Shapiro H."/>
            <person name="Siaut M."/>
            <person name="Stanley M."/>
            <person name="Sussman M.R."/>
            <person name="Taylor A.R."/>
            <person name="Vardi A."/>
            <person name="von Dassow P."/>
            <person name="Vyverman W."/>
            <person name="Willis A."/>
            <person name="Wyrwicz L.S."/>
            <person name="Rokhsar D.S."/>
            <person name="Weissenbach J."/>
            <person name="Armbrust E.V."/>
            <person name="Green B.R."/>
            <person name="Van de Peer Y."/>
            <person name="Grigoriev I.V."/>
        </authorList>
    </citation>
    <scope>NUCLEOTIDE SEQUENCE [LARGE SCALE GENOMIC DNA]</scope>
    <source>
        <strain evidence="12 13">CCMP1335</strain>
    </source>
</reference>
<feature type="compositionally biased region" description="Polar residues" evidence="8">
    <location>
        <begin position="419"/>
        <end position="436"/>
    </location>
</feature>
<evidence type="ECO:0000256" key="9">
    <source>
        <dbReference type="SAM" id="Phobius"/>
    </source>
</evidence>
<sequence length="864" mass="94304">MAASTTLFATLILLATIHQTQSILQTAAIDILLPAASSPITLLASQASFGSPLAPYSQRHDHKLPTVSIAPSFPPQQDPYLCNESDNVADYSNYVSNAKTNGGQSKYDNLVLLVPRGQCSFERKALSAQRLGASAIIIYGTLSSRYSLNYTNSTEDCAEDSCHDAKTRDDGYYSQKDVVWPANKYDYDCDMGRASIPSGEMTKLDFVHLPGGYNEENDGYLVGTGENNLCVKYNVGTGKESFLGRCASERCLVTGKNTTLDDGNINFEACCAWDLHVWLYADSSIPKEVETVTIPAVYITMEQSAELLDMVRGVADSSVSNGGEPLVLSMYSRHVPKYNFSAVLIWAFGVFVAWVASYRSSVEYRKVGKAVMMRRKLIEEERNSDGGYRDDTDAASNAGSVSNSWSRTPPNSRAVEIGRSSSKVSTENNDPTVTNEQIEERIIYRAESNVPNAEPNEDPESLELTASHALGFIVMASTALLVLFFFKIFAVVKVMYAFGCSGAFAQTIVHPGLTYLCKRLKWESPMKPVSWLTEEGATRAALRGGFKGHCLMCLWSFVGPFTPVDVSAMVISYGVGATWLYVAFMFPHPDSYAFYWVIQDIFGLCMCVLFLSTIKLNAIRVAAILLTVAFFYDIFFVFVTPLLTKHGESIMVNVATSGGPPKADPSWCEKYPFDSECKGGDPLPMLFAIPRIGDYQGGCSMLGLGDIVLPGLLLSFASRYDEAKRLIGVIGGGSGRMRNNACPDATQQQKLSPLCFLCCCCRQGYFGPVMVAYAIGLAMANAAVYIMQMGQPALLYLVPCCLGTMVYIGHKSGELNDLWEGPRVIRAADALLYGAPRVESGAEQEGSEIDGNGDQMQNEEAELT</sequence>
<comment type="subcellular location">
    <subcellularLocation>
        <location evidence="1">Endosome membrane</location>
        <topology evidence="1">Multi-pass membrane protein</topology>
    </subcellularLocation>
</comment>
<feature type="transmembrane region" description="Helical" evidence="9">
    <location>
        <begin position="623"/>
        <end position="643"/>
    </location>
</feature>
<dbReference type="PANTHER" id="PTHR12174:SF75">
    <property type="entry name" value="SIGNAL PEPTIDE PEPTIDASE-LIKE 2"/>
    <property type="match status" value="1"/>
</dbReference>
<dbReference type="InterPro" id="IPR046450">
    <property type="entry name" value="PA_dom_sf"/>
</dbReference>
<dbReference type="eggNOG" id="KOG2442">
    <property type="taxonomic scope" value="Eukaryota"/>
</dbReference>
<dbReference type="GeneID" id="7445757"/>
<dbReference type="Proteomes" id="UP000001449">
    <property type="component" value="Chromosome 13"/>
</dbReference>
<evidence type="ECO:0000256" key="1">
    <source>
        <dbReference type="ARBA" id="ARBA00004337"/>
    </source>
</evidence>
<dbReference type="InParanoid" id="B8CBC3"/>
<feature type="transmembrane region" description="Helical" evidence="9">
    <location>
        <begin position="469"/>
        <end position="490"/>
    </location>
</feature>
<dbReference type="PaxDb" id="35128-Thaps9443"/>
<feature type="transmembrane region" description="Helical" evidence="9">
    <location>
        <begin position="765"/>
        <end position="786"/>
    </location>
</feature>
<feature type="transmembrane region" description="Helical" evidence="9">
    <location>
        <begin position="496"/>
        <end position="517"/>
    </location>
</feature>
<dbReference type="Pfam" id="PF02225">
    <property type="entry name" value="PA"/>
    <property type="match status" value="1"/>
</dbReference>
<feature type="transmembrane region" description="Helical" evidence="9">
    <location>
        <begin position="338"/>
        <end position="356"/>
    </location>
</feature>
<evidence type="ECO:0000256" key="3">
    <source>
        <dbReference type="ARBA" id="ARBA00022692"/>
    </source>
</evidence>
<feature type="signal peptide" evidence="10">
    <location>
        <begin position="1"/>
        <end position="22"/>
    </location>
</feature>
<dbReference type="Pfam" id="PF04258">
    <property type="entry name" value="Peptidase_A22B"/>
    <property type="match status" value="1"/>
</dbReference>
<dbReference type="AlphaFoldDB" id="B8CBC3"/>
<dbReference type="RefSeq" id="XP_002293367.1">
    <property type="nucleotide sequence ID" value="XM_002293331.1"/>
</dbReference>
<dbReference type="GO" id="GO:0098554">
    <property type="term" value="C:cytoplasmic side of endoplasmic reticulum membrane"/>
    <property type="evidence" value="ECO:0000318"/>
    <property type="project" value="GO_Central"/>
</dbReference>